<proteinExistence type="predicted"/>
<dbReference type="Gene3D" id="1.20.5.1930">
    <property type="match status" value="1"/>
</dbReference>
<dbReference type="RefSeq" id="WP_229705767.1">
    <property type="nucleotide sequence ID" value="NZ_BMNB01000006.1"/>
</dbReference>
<feature type="domain" description="DUF7134" evidence="12">
    <location>
        <begin position="13"/>
        <end position="182"/>
    </location>
</feature>
<dbReference type="GO" id="GO:0005524">
    <property type="term" value="F:ATP binding"/>
    <property type="evidence" value="ECO:0007669"/>
    <property type="project" value="UniProtKB-KW"/>
</dbReference>
<keyword evidence="3" id="KW-0597">Phosphoprotein</keyword>
<keyword evidence="5" id="KW-0547">Nucleotide-binding</keyword>
<dbReference type="PANTHER" id="PTHR24421">
    <property type="entry name" value="NITRATE/NITRITE SENSOR PROTEIN NARX-RELATED"/>
    <property type="match status" value="1"/>
</dbReference>
<sequence>MTAVAPPPWMRWLSRAGPFLADVLLAAAVAALGWYAAMEAPAPTVGGLHEPPWQSALTGLALGASVILRRYRPWIATAVVLVVAAFALATGIIPDYAVAAPLVAVGAVLYSVAVAESTRRSAAALACCLGVITVAVLSVAQSPFGLGSPSTGGESYGVLGGVFVALVLGAAWAIGWAVRERRAWARRAAERVTEQAVQDERLRIAREVHDIAAHGMGLIAVQAAVANHVAEQHPQQAQESLRVIESTSRAALVELRRVLGTLRPEPDLEPVPGLADLPALVERTRSAGVPVEFAVHGTGTPPEGVGLSVFRIVQESLTNVVKHAGPARCRVDVALAPNEVRVEVHDDGGRPARSPARCGQGLVGMRERVALYQGQFRAGPDDAGGWTVRATLPLGRTG</sequence>
<keyword evidence="14" id="KW-1185">Reference proteome</keyword>
<evidence type="ECO:0000256" key="9">
    <source>
        <dbReference type="SAM" id="Phobius"/>
    </source>
</evidence>
<evidence type="ECO:0000313" key="14">
    <source>
        <dbReference type="Proteomes" id="UP000608890"/>
    </source>
</evidence>
<dbReference type="GO" id="GO:0016020">
    <property type="term" value="C:membrane"/>
    <property type="evidence" value="ECO:0007669"/>
    <property type="project" value="InterPro"/>
</dbReference>
<dbReference type="SUPFAM" id="SSF55874">
    <property type="entry name" value="ATPase domain of HSP90 chaperone/DNA topoisomerase II/histidine kinase"/>
    <property type="match status" value="1"/>
</dbReference>
<dbReference type="InterPro" id="IPR011712">
    <property type="entry name" value="Sig_transdc_His_kin_sub3_dim/P"/>
</dbReference>
<accession>A0A917WVR5</accession>
<dbReference type="EMBL" id="BMNB01000006">
    <property type="protein sequence ID" value="GGM33527.1"/>
    <property type="molecule type" value="Genomic_DNA"/>
</dbReference>
<evidence type="ECO:0000256" key="8">
    <source>
        <dbReference type="ARBA" id="ARBA00023012"/>
    </source>
</evidence>
<dbReference type="Pfam" id="PF07730">
    <property type="entry name" value="HisKA_3"/>
    <property type="match status" value="1"/>
</dbReference>
<feature type="transmembrane region" description="Helical" evidence="9">
    <location>
        <begin position="99"/>
        <end position="115"/>
    </location>
</feature>
<dbReference type="InterPro" id="IPR050482">
    <property type="entry name" value="Sensor_HK_TwoCompSys"/>
</dbReference>
<dbReference type="Gene3D" id="3.30.565.10">
    <property type="entry name" value="Histidine kinase-like ATPase, C-terminal domain"/>
    <property type="match status" value="1"/>
</dbReference>
<feature type="transmembrane region" description="Helical" evidence="9">
    <location>
        <begin position="19"/>
        <end position="37"/>
    </location>
</feature>
<keyword evidence="9" id="KW-1133">Transmembrane helix</keyword>
<name>A0A917WVR5_9ACTN</name>
<gene>
    <name evidence="13" type="ORF">GCM10011608_17550</name>
</gene>
<dbReference type="CDD" id="cd16917">
    <property type="entry name" value="HATPase_UhpB-NarQ-NarX-like"/>
    <property type="match status" value="1"/>
</dbReference>
<dbReference type="InterPro" id="IPR003594">
    <property type="entry name" value="HATPase_dom"/>
</dbReference>
<feature type="domain" description="Histidine kinase/HSP90-like ATPase" evidence="10">
    <location>
        <begin position="308"/>
        <end position="395"/>
    </location>
</feature>
<reference evidence="13" key="1">
    <citation type="journal article" date="2014" name="Int. J. Syst. Evol. Microbiol.">
        <title>Complete genome sequence of Corynebacterium casei LMG S-19264T (=DSM 44701T), isolated from a smear-ripened cheese.</title>
        <authorList>
            <consortium name="US DOE Joint Genome Institute (JGI-PGF)"/>
            <person name="Walter F."/>
            <person name="Albersmeier A."/>
            <person name="Kalinowski J."/>
            <person name="Ruckert C."/>
        </authorList>
    </citation>
    <scope>NUCLEOTIDE SEQUENCE</scope>
    <source>
        <strain evidence="13">CGMCC 4.7312</strain>
    </source>
</reference>
<evidence type="ECO:0000259" key="11">
    <source>
        <dbReference type="Pfam" id="PF07730"/>
    </source>
</evidence>
<keyword evidence="6 13" id="KW-0418">Kinase</keyword>
<evidence type="ECO:0000256" key="5">
    <source>
        <dbReference type="ARBA" id="ARBA00022741"/>
    </source>
</evidence>
<dbReference type="EC" id="2.7.13.3" evidence="2"/>
<keyword evidence="9" id="KW-0472">Membrane</keyword>
<dbReference type="Pfam" id="PF23539">
    <property type="entry name" value="DUF7134"/>
    <property type="match status" value="1"/>
</dbReference>
<dbReference type="PANTHER" id="PTHR24421:SF10">
    <property type="entry name" value="NITRATE_NITRITE SENSOR PROTEIN NARQ"/>
    <property type="match status" value="1"/>
</dbReference>
<comment type="catalytic activity">
    <reaction evidence="1">
        <text>ATP + protein L-histidine = ADP + protein N-phospho-L-histidine.</text>
        <dbReference type="EC" id="2.7.13.3"/>
    </reaction>
</comment>
<organism evidence="13 14">
    <name type="scientific">Micromonospora sonchi</name>
    <dbReference type="NCBI Taxonomy" id="1763543"/>
    <lineage>
        <taxon>Bacteria</taxon>
        <taxon>Bacillati</taxon>
        <taxon>Actinomycetota</taxon>
        <taxon>Actinomycetes</taxon>
        <taxon>Micromonosporales</taxon>
        <taxon>Micromonosporaceae</taxon>
        <taxon>Micromonospora</taxon>
    </lineage>
</organism>
<keyword evidence="9" id="KW-0812">Transmembrane</keyword>
<evidence type="ECO:0000256" key="1">
    <source>
        <dbReference type="ARBA" id="ARBA00000085"/>
    </source>
</evidence>
<feature type="domain" description="Signal transduction histidine kinase subgroup 3 dimerisation and phosphoacceptor" evidence="11">
    <location>
        <begin position="200"/>
        <end position="265"/>
    </location>
</feature>
<comment type="caution">
    <text evidence="13">The sequence shown here is derived from an EMBL/GenBank/DDBJ whole genome shotgun (WGS) entry which is preliminary data.</text>
</comment>
<protein>
    <recommendedName>
        <fullName evidence="2">histidine kinase</fullName>
        <ecNumber evidence="2">2.7.13.3</ecNumber>
    </recommendedName>
</protein>
<evidence type="ECO:0000313" key="13">
    <source>
        <dbReference type="EMBL" id="GGM33527.1"/>
    </source>
</evidence>
<dbReference type="GO" id="GO:0046983">
    <property type="term" value="F:protein dimerization activity"/>
    <property type="evidence" value="ECO:0007669"/>
    <property type="project" value="InterPro"/>
</dbReference>
<evidence type="ECO:0000256" key="3">
    <source>
        <dbReference type="ARBA" id="ARBA00022553"/>
    </source>
</evidence>
<evidence type="ECO:0000256" key="4">
    <source>
        <dbReference type="ARBA" id="ARBA00022679"/>
    </source>
</evidence>
<dbReference type="InterPro" id="IPR055558">
    <property type="entry name" value="DUF7134"/>
</dbReference>
<keyword evidence="4" id="KW-0808">Transferase</keyword>
<evidence type="ECO:0000256" key="7">
    <source>
        <dbReference type="ARBA" id="ARBA00022840"/>
    </source>
</evidence>
<keyword evidence="7" id="KW-0067">ATP-binding</keyword>
<dbReference type="GO" id="GO:0000155">
    <property type="term" value="F:phosphorelay sensor kinase activity"/>
    <property type="evidence" value="ECO:0007669"/>
    <property type="project" value="InterPro"/>
</dbReference>
<reference evidence="13" key="2">
    <citation type="submission" date="2020-09" db="EMBL/GenBank/DDBJ databases">
        <authorList>
            <person name="Sun Q."/>
            <person name="Zhou Y."/>
        </authorList>
    </citation>
    <scope>NUCLEOTIDE SEQUENCE</scope>
    <source>
        <strain evidence="13">CGMCC 4.7312</strain>
    </source>
</reference>
<feature type="transmembrane region" description="Helical" evidence="9">
    <location>
        <begin position="122"/>
        <end position="144"/>
    </location>
</feature>
<feature type="transmembrane region" description="Helical" evidence="9">
    <location>
        <begin position="156"/>
        <end position="178"/>
    </location>
</feature>
<dbReference type="Proteomes" id="UP000608890">
    <property type="component" value="Unassembled WGS sequence"/>
</dbReference>
<evidence type="ECO:0000256" key="2">
    <source>
        <dbReference type="ARBA" id="ARBA00012438"/>
    </source>
</evidence>
<dbReference type="AlphaFoldDB" id="A0A917WVR5"/>
<keyword evidence="8" id="KW-0902">Two-component regulatory system</keyword>
<evidence type="ECO:0000259" key="12">
    <source>
        <dbReference type="Pfam" id="PF23539"/>
    </source>
</evidence>
<dbReference type="Pfam" id="PF02518">
    <property type="entry name" value="HATPase_c"/>
    <property type="match status" value="1"/>
</dbReference>
<evidence type="ECO:0000256" key="6">
    <source>
        <dbReference type="ARBA" id="ARBA00022777"/>
    </source>
</evidence>
<feature type="transmembrane region" description="Helical" evidence="9">
    <location>
        <begin position="75"/>
        <end position="93"/>
    </location>
</feature>
<dbReference type="InterPro" id="IPR036890">
    <property type="entry name" value="HATPase_C_sf"/>
</dbReference>
<evidence type="ECO:0000259" key="10">
    <source>
        <dbReference type="Pfam" id="PF02518"/>
    </source>
</evidence>